<dbReference type="EMBL" id="PKPP01004050">
    <property type="protein sequence ID" value="PWA66339.1"/>
    <property type="molecule type" value="Genomic_DNA"/>
</dbReference>
<reference evidence="1 2" key="1">
    <citation type="journal article" date="2018" name="Mol. Plant">
        <title>The genome of Artemisia annua provides insight into the evolution of Asteraceae family and artemisinin biosynthesis.</title>
        <authorList>
            <person name="Shen Q."/>
            <person name="Zhang L."/>
            <person name="Liao Z."/>
            <person name="Wang S."/>
            <person name="Yan T."/>
            <person name="Shi P."/>
            <person name="Liu M."/>
            <person name="Fu X."/>
            <person name="Pan Q."/>
            <person name="Wang Y."/>
            <person name="Lv Z."/>
            <person name="Lu X."/>
            <person name="Zhang F."/>
            <person name="Jiang W."/>
            <person name="Ma Y."/>
            <person name="Chen M."/>
            <person name="Hao X."/>
            <person name="Li L."/>
            <person name="Tang Y."/>
            <person name="Lv G."/>
            <person name="Zhou Y."/>
            <person name="Sun X."/>
            <person name="Brodelius P.E."/>
            <person name="Rose J.K.C."/>
            <person name="Tang K."/>
        </authorList>
    </citation>
    <scope>NUCLEOTIDE SEQUENCE [LARGE SCALE GENOMIC DNA]</scope>
    <source>
        <strain evidence="2">cv. Huhao1</strain>
        <tissue evidence="1">Leaf</tissue>
    </source>
</reference>
<dbReference type="Proteomes" id="UP000245207">
    <property type="component" value="Unassembled WGS sequence"/>
</dbReference>
<comment type="caution">
    <text evidence="1">The sequence shown here is derived from an EMBL/GenBank/DDBJ whole genome shotgun (WGS) entry which is preliminary data.</text>
</comment>
<dbReference type="OrthoDB" id="1637540at2759"/>
<accession>A0A2U1MYL5</accession>
<sequence length="102" mass="11536">MLDLALAEEKRELAVICLAHLKNKMANYYNKRIRPVSFKPGDHVMSINEVSKAAGQGKLTPNWEGPYIIRQANNNGSYLLTVPEGDDIPLTWYASNLIRCYI</sequence>
<organism evidence="1 2">
    <name type="scientific">Artemisia annua</name>
    <name type="common">Sweet wormwood</name>
    <dbReference type="NCBI Taxonomy" id="35608"/>
    <lineage>
        <taxon>Eukaryota</taxon>
        <taxon>Viridiplantae</taxon>
        <taxon>Streptophyta</taxon>
        <taxon>Embryophyta</taxon>
        <taxon>Tracheophyta</taxon>
        <taxon>Spermatophyta</taxon>
        <taxon>Magnoliopsida</taxon>
        <taxon>eudicotyledons</taxon>
        <taxon>Gunneridae</taxon>
        <taxon>Pentapetalae</taxon>
        <taxon>asterids</taxon>
        <taxon>campanulids</taxon>
        <taxon>Asterales</taxon>
        <taxon>Asteraceae</taxon>
        <taxon>Asteroideae</taxon>
        <taxon>Anthemideae</taxon>
        <taxon>Artemisiinae</taxon>
        <taxon>Artemisia</taxon>
    </lineage>
</organism>
<evidence type="ECO:0000313" key="2">
    <source>
        <dbReference type="Proteomes" id="UP000245207"/>
    </source>
</evidence>
<protein>
    <recommendedName>
        <fullName evidence="3">Reverse transcriptase domain-containing protein</fullName>
    </recommendedName>
</protein>
<evidence type="ECO:0008006" key="3">
    <source>
        <dbReference type="Google" id="ProtNLM"/>
    </source>
</evidence>
<dbReference type="AlphaFoldDB" id="A0A2U1MYL5"/>
<evidence type="ECO:0000313" key="1">
    <source>
        <dbReference type="EMBL" id="PWA66339.1"/>
    </source>
</evidence>
<gene>
    <name evidence="1" type="ORF">CTI12_AA328080</name>
</gene>
<name>A0A2U1MYL5_ARTAN</name>
<proteinExistence type="predicted"/>
<keyword evidence="2" id="KW-1185">Reference proteome</keyword>